<proteinExistence type="predicted"/>
<dbReference type="AlphaFoldDB" id="A0ABD3RFQ0"/>
<gene>
    <name evidence="1" type="ORF">ACHAXA_002772</name>
</gene>
<reference evidence="1 2" key="1">
    <citation type="submission" date="2024-10" db="EMBL/GenBank/DDBJ databases">
        <title>Updated reference genomes for cyclostephanoid diatoms.</title>
        <authorList>
            <person name="Roberts W.R."/>
            <person name="Alverson A.J."/>
        </authorList>
    </citation>
    <scope>NUCLEOTIDE SEQUENCE [LARGE SCALE GENOMIC DNA]</scope>
    <source>
        <strain evidence="1 2">AJA228-03</strain>
    </source>
</reference>
<accession>A0ABD3RFQ0</accession>
<keyword evidence="2" id="KW-1185">Reference proteome</keyword>
<name>A0ABD3RFQ0_9STRA</name>
<dbReference type="EMBL" id="JALLPB020000244">
    <property type="protein sequence ID" value="KAL3811678.1"/>
    <property type="molecule type" value="Genomic_DNA"/>
</dbReference>
<organism evidence="1 2">
    <name type="scientific">Cyclostephanos tholiformis</name>
    <dbReference type="NCBI Taxonomy" id="382380"/>
    <lineage>
        <taxon>Eukaryota</taxon>
        <taxon>Sar</taxon>
        <taxon>Stramenopiles</taxon>
        <taxon>Ochrophyta</taxon>
        <taxon>Bacillariophyta</taxon>
        <taxon>Coscinodiscophyceae</taxon>
        <taxon>Thalassiosirophycidae</taxon>
        <taxon>Stephanodiscales</taxon>
        <taxon>Stephanodiscaceae</taxon>
        <taxon>Cyclostephanos</taxon>
    </lineage>
</organism>
<evidence type="ECO:0000313" key="1">
    <source>
        <dbReference type="EMBL" id="KAL3811678.1"/>
    </source>
</evidence>
<protein>
    <submittedName>
        <fullName evidence="1">Uncharacterized protein</fullName>
    </submittedName>
</protein>
<dbReference type="Proteomes" id="UP001530377">
    <property type="component" value="Unassembled WGS sequence"/>
</dbReference>
<sequence>MACQRIAERYDALVKFTTIFPRGNYQQFIEYLLMGGGEDYYNLLCENFYDQQSEYRKLWNDNLTLGLTVSTSTHFRREYIPVTRTKSPAFIEGINGMYPWHSLPTDDAWNSNEQQRIAFSEYDSPANNHRIMQGFGSAVNVVSNLSSLAWKPLNDLQVLRKQSALNNDCDFGEGLDENEEFFADRELMRLKKEAEETCLNATIDHLLTFVKENPNAKYHEWIEDIHPENANHGALLEGLEKIIDPRFFVETSDHRRIWNENLLTFLDPVCSQGRVFVPARARNIDDNEEMVVAADILSGSKTSKESTTGQSLEGKSEVMNSDLIQFE</sequence>
<evidence type="ECO:0000313" key="2">
    <source>
        <dbReference type="Proteomes" id="UP001530377"/>
    </source>
</evidence>
<comment type="caution">
    <text evidence="1">The sequence shown here is derived from an EMBL/GenBank/DDBJ whole genome shotgun (WGS) entry which is preliminary data.</text>
</comment>